<dbReference type="Gene3D" id="3.40.50.720">
    <property type="entry name" value="NAD(P)-binding Rossmann-like Domain"/>
    <property type="match status" value="1"/>
</dbReference>
<keyword evidence="6" id="KW-1185">Reference proteome</keyword>
<dbReference type="InterPro" id="IPR051609">
    <property type="entry name" value="NmrA/Isoflavone_reductase-like"/>
</dbReference>
<dbReference type="EMBL" id="RYZI01000049">
    <property type="protein sequence ID" value="RWA12491.1"/>
    <property type="molecule type" value="Genomic_DNA"/>
</dbReference>
<proteinExistence type="inferred from homology"/>
<sequence length="318" mass="35667">MSENIVIAGPGGLGESYGSPFVFGYLRRFKVAVFSRSQKPELEKKGAAVKVVDYNDIPSLRAAIKSTQADTLLSFIVDLKNPDAMARSHRNLLEAAVLEGIKRFVPAEYANDVVRFPVPPSSEADKLHFREHAARVCRAHDVEYTLICNGIIMDFFLPRGKKKYIADLPPEFPNILPVYAEADAPRVMVLGGPEDRISMTLADDIAKGMVRLLLQPYGSWDEITYLSGDRMSWEEAAEILGRILDRKVETRYVSLDDLKQEVREAHGSYDLMRVECAELNEAFGNGSEVLPANTICFEGMETKRFEQVMREHYGKGND</sequence>
<dbReference type="SUPFAM" id="SSF51735">
    <property type="entry name" value="NAD(P)-binding Rossmann-fold domains"/>
    <property type="match status" value="1"/>
</dbReference>
<dbReference type="Pfam" id="PF05368">
    <property type="entry name" value="NmrA"/>
    <property type="match status" value="1"/>
</dbReference>
<accession>A0A439DDJ8</accession>
<comment type="caution">
    <text evidence="5">The sequence shown here is derived from an EMBL/GenBank/DDBJ whole genome shotgun (WGS) entry which is preliminary data.</text>
</comment>
<evidence type="ECO:0000313" key="6">
    <source>
        <dbReference type="Proteomes" id="UP000286045"/>
    </source>
</evidence>
<dbReference type="AlphaFoldDB" id="A0A439DDJ8"/>
<evidence type="ECO:0000259" key="4">
    <source>
        <dbReference type="Pfam" id="PF05368"/>
    </source>
</evidence>
<protein>
    <recommendedName>
        <fullName evidence="4">NmrA-like domain-containing protein</fullName>
    </recommendedName>
</protein>
<dbReference type="InterPro" id="IPR008030">
    <property type="entry name" value="NmrA-like"/>
</dbReference>
<dbReference type="Proteomes" id="UP000286045">
    <property type="component" value="Unassembled WGS sequence"/>
</dbReference>
<dbReference type="PANTHER" id="PTHR47706:SF4">
    <property type="entry name" value="NMRA-LIKE DOMAIN-CONTAINING PROTEIN"/>
    <property type="match status" value="1"/>
</dbReference>
<feature type="domain" description="NmrA-like" evidence="4">
    <location>
        <begin position="29"/>
        <end position="262"/>
    </location>
</feature>
<keyword evidence="2" id="KW-0521">NADP</keyword>
<organism evidence="5 6">
    <name type="scientific">Xylaria grammica</name>
    <dbReference type="NCBI Taxonomy" id="363999"/>
    <lineage>
        <taxon>Eukaryota</taxon>
        <taxon>Fungi</taxon>
        <taxon>Dikarya</taxon>
        <taxon>Ascomycota</taxon>
        <taxon>Pezizomycotina</taxon>
        <taxon>Sordariomycetes</taxon>
        <taxon>Xylariomycetidae</taxon>
        <taxon>Xylariales</taxon>
        <taxon>Xylariaceae</taxon>
        <taxon>Xylaria</taxon>
    </lineage>
</organism>
<comment type="similarity">
    <text evidence="1">Belongs to the NmrA-type oxidoreductase family. Isoflavone reductase subfamily.</text>
</comment>
<keyword evidence="3" id="KW-0560">Oxidoreductase</keyword>
<reference evidence="5 6" key="1">
    <citation type="submission" date="2018-12" db="EMBL/GenBank/DDBJ databases">
        <title>Draft genome sequence of Xylaria grammica IHI A82.</title>
        <authorList>
            <person name="Buettner E."/>
            <person name="Kellner H."/>
        </authorList>
    </citation>
    <scope>NUCLEOTIDE SEQUENCE [LARGE SCALE GENOMIC DNA]</scope>
    <source>
        <strain evidence="5 6">IHI A82</strain>
    </source>
</reference>
<dbReference type="GO" id="GO:0016491">
    <property type="term" value="F:oxidoreductase activity"/>
    <property type="evidence" value="ECO:0007669"/>
    <property type="project" value="UniProtKB-KW"/>
</dbReference>
<evidence type="ECO:0000256" key="1">
    <source>
        <dbReference type="ARBA" id="ARBA00005725"/>
    </source>
</evidence>
<evidence type="ECO:0000313" key="5">
    <source>
        <dbReference type="EMBL" id="RWA12491.1"/>
    </source>
</evidence>
<dbReference type="PANTHER" id="PTHR47706">
    <property type="entry name" value="NMRA-LIKE FAMILY PROTEIN"/>
    <property type="match status" value="1"/>
</dbReference>
<name>A0A439DDJ8_9PEZI</name>
<evidence type="ECO:0000256" key="2">
    <source>
        <dbReference type="ARBA" id="ARBA00022857"/>
    </source>
</evidence>
<dbReference type="InterPro" id="IPR036291">
    <property type="entry name" value="NAD(P)-bd_dom_sf"/>
</dbReference>
<evidence type="ECO:0000256" key="3">
    <source>
        <dbReference type="ARBA" id="ARBA00023002"/>
    </source>
</evidence>
<gene>
    <name evidence="5" type="ORF">EKO27_g2607</name>
</gene>